<dbReference type="EMBL" id="CP147920">
    <property type="protein sequence ID" value="XAU16102.1"/>
    <property type="molecule type" value="Genomic_DNA"/>
</dbReference>
<proteinExistence type="predicted"/>
<dbReference type="SUPFAM" id="SSF55154">
    <property type="entry name" value="CYTH-like phosphatases"/>
    <property type="match status" value="1"/>
</dbReference>
<dbReference type="InterPro" id="IPR012042">
    <property type="entry name" value="NeuTTM/CthTTM-like"/>
</dbReference>
<accession>A0ABZ3HET1</accession>
<sequence length="157" mass="18159">MAIEIERKFLIDPALLPKLPAPFVITQGYIPAEGVTVRVRTKNAKAFLTLKGKREGIVRSEFEYEVPVDDAFAMLQELCPAPLIEKKRYEILYEGHLWEVDIFEGENAGLYLAEIELESADETFAMPPWVTREVTDDRRYYNSNLRTLPYVRFKNEA</sequence>
<organism evidence="2 3">
    <name type="scientific">Sulfurimonas diazotrophicus</name>
    <dbReference type="NCBI Taxonomy" id="3131939"/>
    <lineage>
        <taxon>Bacteria</taxon>
        <taxon>Pseudomonadati</taxon>
        <taxon>Campylobacterota</taxon>
        <taxon>Epsilonproteobacteria</taxon>
        <taxon>Campylobacterales</taxon>
        <taxon>Sulfurimonadaceae</taxon>
        <taxon>Sulfurimonas</taxon>
    </lineage>
</organism>
<gene>
    <name evidence="2" type="ORF">WCY31_05185</name>
</gene>
<dbReference type="Proteomes" id="UP001447842">
    <property type="component" value="Chromosome"/>
</dbReference>
<dbReference type="Pfam" id="PF01928">
    <property type="entry name" value="CYTH"/>
    <property type="match status" value="1"/>
</dbReference>
<dbReference type="PANTHER" id="PTHR40114:SF1">
    <property type="entry name" value="SLR0698 PROTEIN"/>
    <property type="match status" value="1"/>
</dbReference>
<dbReference type="SMART" id="SM01118">
    <property type="entry name" value="CYTH"/>
    <property type="match status" value="1"/>
</dbReference>
<dbReference type="RefSeq" id="WP_345973468.1">
    <property type="nucleotide sequence ID" value="NZ_CP147920.1"/>
</dbReference>
<dbReference type="Gene3D" id="2.40.320.10">
    <property type="entry name" value="Hypothetical Protein Pfu-838710-001"/>
    <property type="match status" value="1"/>
</dbReference>
<dbReference type="CDD" id="cd07891">
    <property type="entry name" value="CYTH-like_CthTTM-like_1"/>
    <property type="match status" value="1"/>
</dbReference>
<protein>
    <submittedName>
        <fullName evidence="2">CYTH domain-containing protein</fullName>
    </submittedName>
</protein>
<evidence type="ECO:0000313" key="2">
    <source>
        <dbReference type="EMBL" id="XAU16102.1"/>
    </source>
</evidence>
<feature type="domain" description="CYTH" evidence="1">
    <location>
        <begin position="2"/>
        <end position="147"/>
    </location>
</feature>
<dbReference type="InterPro" id="IPR033469">
    <property type="entry name" value="CYTH-like_dom_sf"/>
</dbReference>
<keyword evidence="3" id="KW-1185">Reference proteome</keyword>
<dbReference type="PROSITE" id="PS51707">
    <property type="entry name" value="CYTH"/>
    <property type="match status" value="1"/>
</dbReference>
<reference evidence="2 3" key="1">
    <citation type="submission" date="2024-03" db="EMBL/GenBank/DDBJ databases">
        <title>Sulfurimonas sp. HSL3-1.</title>
        <authorList>
            <person name="Wang S."/>
        </authorList>
    </citation>
    <scope>NUCLEOTIDE SEQUENCE [LARGE SCALE GENOMIC DNA]</scope>
    <source>
        <strain evidence="2 3">HSL3-1</strain>
    </source>
</reference>
<dbReference type="PANTHER" id="PTHR40114">
    <property type="entry name" value="SLR0698 PROTEIN"/>
    <property type="match status" value="1"/>
</dbReference>
<evidence type="ECO:0000313" key="3">
    <source>
        <dbReference type="Proteomes" id="UP001447842"/>
    </source>
</evidence>
<evidence type="ECO:0000259" key="1">
    <source>
        <dbReference type="PROSITE" id="PS51707"/>
    </source>
</evidence>
<name>A0ABZ3HET1_9BACT</name>
<dbReference type="InterPro" id="IPR023577">
    <property type="entry name" value="CYTH_domain"/>
</dbReference>
<dbReference type="PIRSF" id="PIRSF016487">
    <property type="entry name" value="CYTH_UCP016487"/>
    <property type="match status" value="1"/>
</dbReference>